<evidence type="ECO:0000313" key="3">
    <source>
        <dbReference type="Proteomes" id="UP000224401"/>
    </source>
</evidence>
<dbReference type="Proteomes" id="UP000224401">
    <property type="component" value="Segment"/>
</dbReference>
<keyword evidence="3" id="KW-1185">Reference proteome</keyword>
<protein>
    <submittedName>
        <fullName evidence="2">Uncharacterized protein</fullName>
    </submittedName>
</protein>
<accession>A0A1V0DY32</accession>
<evidence type="ECO:0000313" key="2">
    <source>
        <dbReference type="EMBL" id="ARB06061.1"/>
    </source>
</evidence>
<organism evidence="2 3">
    <name type="scientific">Dinoroseobacter phage vB_DshS-R5C</name>
    <dbReference type="NCBI Taxonomy" id="1965368"/>
    <lineage>
        <taxon>Viruses</taxon>
        <taxon>Duplodnaviria</taxon>
        <taxon>Heunggongvirae</taxon>
        <taxon>Uroviricota</taxon>
        <taxon>Caudoviricetes</taxon>
        <taxon>Nanhaivirus</taxon>
        <taxon>Nanhaivirus D5C</taxon>
    </lineage>
</organism>
<sequence length="136" mass="15158">MSDQQAIDALSQLQDVILTKMWDAARGSEFGDDGIAFGLKFFEPIPREIARGMLRDMKDRGYVQHMKGLWSEDGEPRGAGYGLTQKAIRELRSGEREAYGDQPWEVREAGRYGPPGLADRPFDASKEYGGNGSIPF</sequence>
<name>A0A1V0DY32_9CAUD</name>
<proteinExistence type="predicted"/>
<dbReference type="EMBL" id="KY606587">
    <property type="protein sequence ID" value="ARB06061.1"/>
    <property type="molecule type" value="Genomic_DNA"/>
</dbReference>
<evidence type="ECO:0000256" key="1">
    <source>
        <dbReference type="SAM" id="MobiDB-lite"/>
    </source>
</evidence>
<reference evidence="2 3" key="1">
    <citation type="submission" date="2017-02" db="EMBL/GenBank/DDBJ databases">
        <title>A novel roseosiphophage isolated from the oligotrophic South China Sea.</title>
        <authorList>
            <person name="Yang Y."/>
            <person name="Cai L."/>
            <person name="Zhang R."/>
        </authorList>
    </citation>
    <scope>NUCLEOTIDE SEQUENCE [LARGE SCALE GENOMIC DNA]</scope>
</reference>
<gene>
    <name evidence="2" type="ORF">vBDshSR5C_7</name>
</gene>
<feature type="compositionally biased region" description="Basic and acidic residues" evidence="1">
    <location>
        <begin position="94"/>
        <end position="110"/>
    </location>
</feature>
<feature type="region of interest" description="Disordered" evidence="1">
    <location>
        <begin position="94"/>
        <end position="136"/>
    </location>
</feature>